<protein>
    <submittedName>
        <fullName evidence="2">Uncharacterized protein</fullName>
    </submittedName>
</protein>
<gene>
    <name evidence="2" type="ORF">INT43_007683</name>
</gene>
<dbReference type="EMBL" id="JAEPQZ010000009">
    <property type="protein sequence ID" value="KAG2177029.1"/>
    <property type="molecule type" value="Genomic_DNA"/>
</dbReference>
<sequence>MFCECRHSTGSCTSSGRAREQREGDITLSRPVKYKTAVHGIPRNISSYSNYLRDDKVSGPDNYRFLFTA</sequence>
<evidence type="ECO:0000256" key="1">
    <source>
        <dbReference type="SAM" id="MobiDB-lite"/>
    </source>
</evidence>
<proteinExistence type="predicted"/>
<reference evidence="2" key="1">
    <citation type="submission" date="2020-12" db="EMBL/GenBank/DDBJ databases">
        <title>Metabolic potential, ecology and presence of endohyphal bacteria is reflected in genomic diversity of Mucoromycotina.</title>
        <authorList>
            <person name="Muszewska A."/>
            <person name="Okrasinska A."/>
            <person name="Steczkiewicz K."/>
            <person name="Drgas O."/>
            <person name="Orlowska M."/>
            <person name="Perlinska-Lenart U."/>
            <person name="Aleksandrzak-Piekarczyk T."/>
            <person name="Szatraj K."/>
            <person name="Zielenkiewicz U."/>
            <person name="Pilsyk S."/>
            <person name="Malc E."/>
            <person name="Mieczkowski P."/>
            <person name="Kruszewska J.S."/>
            <person name="Biernat P."/>
            <person name="Pawlowska J."/>
        </authorList>
    </citation>
    <scope>NUCLEOTIDE SEQUENCE</scope>
    <source>
        <strain evidence="2">WA0000067209</strain>
    </source>
</reference>
<organism evidence="2 3">
    <name type="scientific">Mortierella isabellina</name>
    <name type="common">Filamentous fungus</name>
    <name type="synonym">Umbelopsis isabellina</name>
    <dbReference type="NCBI Taxonomy" id="91625"/>
    <lineage>
        <taxon>Eukaryota</taxon>
        <taxon>Fungi</taxon>
        <taxon>Fungi incertae sedis</taxon>
        <taxon>Mucoromycota</taxon>
        <taxon>Mucoromycotina</taxon>
        <taxon>Umbelopsidomycetes</taxon>
        <taxon>Umbelopsidales</taxon>
        <taxon>Umbelopsidaceae</taxon>
        <taxon>Umbelopsis</taxon>
    </lineage>
</organism>
<evidence type="ECO:0000313" key="3">
    <source>
        <dbReference type="Proteomes" id="UP000654370"/>
    </source>
</evidence>
<keyword evidence="3" id="KW-1185">Reference proteome</keyword>
<evidence type="ECO:0000313" key="2">
    <source>
        <dbReference type="EMBL" id="KAG2177029.1"/>
    </source>
</evidence>
<dbReference type="Proteomes" id="UP000654370">
    <property type="component" value="Unassembled WGS sequence"/>
</dbReference>
<feature type="region of interest" description="Disordered" evidence="1">
    <location>
        <begin position="1"/>
        <end position="26"/>
    </location>
</feature>
<accession>A0A8H7PMP4</accession>
<name>A0A8H7PMP4_MORIS</name>
<comment type="caution">
    <text evidence="2">The sequence shown here is derived from an EMBL/GenBank/DDBJ whole genome shotgun (WGS) entry which is preliminary data.</text>
</comment>
<dbReference type="AlphaFoldDB" id="A0A8H7PMP4"/>